<evidence type="ECO:0000313" key="1">
    <source>
        <dbReference type="EMBL" id="EFJ41823.1"/>
    </source>
</evidence>
<dbReference type="RefSeq" id="XP_002957169.1">
    <property type="nucleotide sequence ID" value="XM_002957123.1"/>
</dbReference>
<dbReference type="AlphaFoldDB" id="D8UES4"/>
<dbReference type="OrthoDB" id="533302at2759"/>
<dbReference type="KEGG" id="vcn:VOLCADRAFT_98222"/>
<dbReference type="Proteomes" id="UP000001058">
    <property type="component" value="Unassembled WGS sequence"/>
</dbReference>
<proteinExistence type="predicted"/>
<organism evidence="2">
    <name type="scientific">Volvox carteri f. nagariensis</name>
    <dbReference type="NCBI Taxonomy" id="3068"/>
    <lineage>
        <taxon>Eukaryota</taxon>
        <taxon>Viridiplantae</taxon>
        <taxon>Chlorophyta</taxon>
        <taxon>core chlorophytes</taxon>
        <taxon>Chlorophyceae</taxon>
        <taxon>CS clade</taxon>
        <taxon>Chlamydomonadales</taxon>
        <taxon>Volvocaceae</taxon>
        <taxon>Volvox</taxon>
    </lineage>
</organism>
<dbReference type="InParanoid" id="D8UES4"/>
<reference evidence="1 2" key="1">
    <citation type="journal article" date="2010" name="Science">
        <title>Genomic analysis of organismal complexity in the multicellular green alga Volvox carteri.</title>
        <authorList>
            <person name="Prochnik S.E."/>
            <person name="Umen J."/>
            <person name="Nedelcu A.M."/>
            <person name="Hallmann A."/>
            <person name="Miller S.M."/>
            <person name="Nishii I."/>
            <person name="Ferris P."/>
            <person name="Kuo A."/>
            <person name="Mitros T."/>
            <person name="Fritz-Laylin L.K."/>
            <person name="Hellsten U."/>
            <person name="Chapman J."/>
            <person name="Simakov O."/>
            <person name="Rensing S.A."/>
            <person name="Terry A."/>
            <person name="Pangilinan J."/>
            <person name="Kapitonov V."/>
            <person name="Jurka J."/>
            <person name="Salamov A."/>
            <person name="Shapiro H."/>
            <person name="Schmutz J."/>
            <person name="Grimwood J."/>
            <person name="Lindquist E."/>
            <person name="Lucas S."/>
            <person name="Grigoriev I.V."/>
            <person name="Schmitt R."/>
            <person name="Kirk D."/>
            <person name="Rokhsar D.S."/>
        </authorList>
    </citation>
    <scope>NUCLEOTIDE SEQUENCE [LARGE SCALE GENOMIC DNA]</scope>
    <source>
        <strain evidence="2">f. Nagariensis / Eve</strain>
    </source>
</reference>
<evidence type="ECO:0000313" key="2">
    <source>
        <dbReference type="Proteomes" id="UP000001058"/>
    </source>
</evidence>
<protein>
    <submittedName>
        <fullName evidence="1">Uncharacterized protein</fullName>
    </submittedName>
</protein>
<dbReference type="EMBL" id="GL378390">
    <property type="protein sequence ID" value="EFJ41823.1"/>
    <property type="molecule type" value="Genomic_DNA"/>
</dbReference>
<gene>
    <name evidence="1" type="ORF">VOLCADRAFT_98222</name>
</gene>
<keyword evidence="2" id="KW-1185">Reference proteome</keyword>
<dbReference type="GeneID" id="9620617"/>
<name>D8UES4_VOLCA</name>
<accession>D8UES4</accession>
<sequence length="276" mass="30398">MSLSTECQNLQQKACRHVQPLLQSPVFTPTALWAVGPWPSCQAEGCNSQPAVFPLKTNAAWALRTRRIMHTNTHPRCCCVIKFGAFTAPFASLIIKSNHSNGPAIPGSGCSGSAAESCNSCCKNSLPDAQQLQKQAEGAQQQGRQCDGFSQLKHLSGTWIKVYKVLDLCPTRARALRSEITSLRLGLLRMGILRVYAGPSFLRGELAVSGVARRCQNRESSDSMENAMNLMRLNGIVRQAVKLVKGVQIEFEPENFTFIVFSFISWFKFKSGRESV</sequence>